<evidence type="ECO:0000256" key="4">
    <source>
        <dbReference type="ARBA" id="ARBA00023002"/>
    </source>
</evidence>
<dbReference type="GO" id="GO:0005783">
    <property type="term" value="C:endoplasmic reticulum"/>
    <property type="evidence" value="ECO:0007669"/>
    <property type="project" value="TreeGrafter"/>
</dbReference>
<accession>A0A381V6E9</accession>
<reference evidence="7" key="1">
    <citation type="submission" date="2018-05" db="EMBL/GenBank/DDBJ databases">
        <authorList>
            <person name="Lanie J.A."/>
            <person name="Ng W.-L."/>
            <person name="Kazmierczak K.M."/>
            <person name="Andrzejewski T.M."/>
            <person name="Davidsen T.M."/>
            <person name="Wayne K.J."/>
            <person name="Tettelin H."/>
            <person name="Glass J.I."/>
            <person name="Rusch D."/>
            <person name="Podicherti R."/>
            <person name="Tsui H.-C.T."/>
            <person name="Winkler M.E."/>
        </authorList>
    </citation>
    <scope>NUCLEOTIDE SEQUENCE</scope>
</reference>
<dbReference type="GO" id="GO:0031418">
    <property type="term" value="F:L-ascorbic acid binding"/>
    <property type="evidence" value="ECO:0007669"/>
    <property type="project" value="InterPro"/>
</dbReference>
<dbReference type="Gene3D" id="2.60.120.620">
    <property type="entry name" value="q2cbj1_9rhob like domain"/>
    <property type="match status" value="1"/>
</dbReference>
<evidence type="ECO:0000256" key="2">
    <source>
        <dbReference type="ARBA" id="ARBA00022723"/>
    </source>
</evidence>
<keyword evidence="2" id="KW-0479">Metal-binding</keyword>
<evidence type="ECO:0000259" key="6">
    <source>
        <dbReference type="PROSITE" id="PS51471"/>
    </source>
</evidence>
<gene>
    <name evidence="7" type="ORF">METZ01_LOCUS88809</name>
</gene>
<keyword evidence="4" id="KW-0560">Oxidoreductase</keyword>
<evidence type="ECO:0000256" key="1">
    <source>
        <dbReference type="ARBA" id="ARBA00001961"/>
    </source>
</evidence>
<evidence type="ECO:0000256" key="5">
    <source>
        <dbReference type="ARBA" id="ARBA00023004"/>
    </source>
</evidence>
<dbReference type="GO" id="GO:0004656">
    <property type="term" value="F:procollagen-proline 4-dioxygenase activity"/>
    <property type="evidence" value="ECO:0007669"/>
    <property type="project" value="TreeGrafter"/>
</dbReference>
<dbReference type="InterPro" id="IPR045054">
    <property type="entry name" value="P4HA-like"/>
</dbReference>
<name>A0A381V6E9_9ZZZZ</name>
<keyword evidence="5" id="KW-0408">Iron</keyword>
<dbReference type="PANTHER" id="PTHR10869">
    <property type="entry name" value="PROLYL 4-HYDROXYLASE ALPHA SUBUNIT"/>
    <property type="match status" value="1"/>
</dbReference>
<comment type="cofactor">
    <cofactor evidence="1">
        <name>L-ascorbate</name>
        <dbReference type="ChEBI" id="CHEBI:38290"/>
    </cofactor>
</comment>
<dbReference type="AlphaFoldDB" id="A0A381V6E9"/>
<feature type="domain" description="Fe2OG dioxygenase" evidence="6">
    <location>
        <begin position="87"/>
        <end position="197"/>
    </location>
</feature>
<dbReference type="InterPro" id="IPR044862">
    <property type="entry name" value="Pro_4_hyd_alph_FE2OG_OXY"/>
</dbReference>
<proteinExistence type="predicted"/>
<dbReference type="PANTHER" id="PTHR10869:SF246">
    <property type="entry name" value="TRANSMEMBRANE PROLYL 4-HYDROXYLASE"/>
    <property type="match status" value="1"/>
</dbReference>
<dbReference type="EMBL" id="UINC01007982">
    <property type="protein sequence ID" value="SVA35955.1"/>
    <property type="molecule type" value="Genomic_DNA"/>
</dbReference>
<keyword evidence="3" id="KW-0223">Dioxygenase</keyword>
<evidence type="ECO:0000313" key="7">
    <source>
        <dbReference type="EMBL" id="SVA35955.1"/>
    </source>
</evidence>
<dbReference type="InterPro" id="IPR006620">
    <property type="entry name" value="Pro_4_hyd_alph"/>
</dbReference>
<dbReference type="PROSITE" id="PS51471">
    <property type="entry name" value="FE2OG_OXY"/>
    <property type="match status" value="1"/>
</dbReference>
<dbReference type="Pfam" id="PF13640">
    <property type="entry name" value="2OG-FeII_Oxy_3"/>
    <property type="match status" value="1"/>
</dbReference>
<dbReference type="GO" id="GO:0005506">
    <property type="term" value="F:iron ion binding"/>
    <property type="evidence" value="ECO:0007669"/>
    <property type="project" value="InterPro"/>
</dbReference>
<organism evidence="7">
    <name type="scientific">marine metagenome</name>
    <dbReference type="NCBI Taxonomy" id="408172"/>
    <lineage>
        <taxon>unclassified sequences</taxon>
        <taxon>metagenomes</taxon>
        <taxon>ecological metagenomes</taxon>
    </lineage>
</organism>
<dbReference type="SMART" id="SM00702">
    <property type="entry name" value="P4Hc"/>
    <property type="match status" value="1"/>
</dbReference>
<protein>
    <recommendedName>
        <fullName evidence="6">Fe2OG dioxygenase domain-containing protein</fullName>
    </recommendedName>
</protein>
<dbReference type="InterPro" id="IPR005123">
    <property type="entry name" value="Oxoglu/Fe-dep_dioxygenase_dom"/>
</dbReference>
<evidence type="ECO:0000256" key="3">
    <source>
        <dbReference type="ARBA" id="ARBA00022964"/>
    </source>
</evidence>
<sequence>MEVIHHDPQIYTIKGVITPRECAHFIEISSEFMKRSLVASLDENKDKKGELDQRRTSSNCWVKHNHSEMTLGVAKRISELVQMPLENAESFQVLHYASSQEYQPHMDTFDPDTPLGKSYLGKSGQRLITVLCYLNDVEEGGETIFPNVDKMVYPELGKIAAFHDCYPGTETPHPGSLHGACPVKAGEKWAINLWYRVRKVEEEH</sequence>